<dbReference type="InterPro" id="IPR013096">
    <property type="entry name" value="Cupin_2"/>
</dbReference>
<feature type="domain" description="Cupin type-2" evidence="1">
    <location>
        <begin position="47"/>
        <end position="114"/>
    </location>
</feature>
<protein>
    <submittedName>
        <fullName evidence="2">Cupin domain-containing protein</fullName>
    </submittedName>
</protein>
<dbReference type="Pfam" id="PF07883">
    <property type="entry name" value="Cupin_2"/>
    <property type="match status" value="1"/>
</dbReference>
<dbReference type="InterPro" id="IPR014710">
    <property type="entry name" value="RmlC-like_jellyroll"/>
</dbReference>
<name>A0A1G9S5S0_9FIRM</name>
<dbReference type="STRING" id="146817.SAMN04488502_103198"/>
<dbReference type="EMBL" id="FNHB01000003">
    <property type="protein sequence ID" value="SDM30105.1"/>
    <property type="molecule type" value="Genomic_DNA"/>
</dbReference>
<organism evidence="2 3">
    <name type="scientific">Dendrosporobacter quercicolus</name>
    <dbReference type="NCBI Taxonomy" id="146817"/>
    <lineage>
        <taxon>Bacteria</taxon>
        <taxon>Bacillati</taxon>
        <taxon>Bacillota</taxon>
        <taxon>Negativicutes</taxon>
        <taxon>Selenomonadales</taxon>
        <taxon>Sporomusaceae</taxon>
        <taxon>Dendrosporobacter</taxon>
    </lineage>
</organism>
<dbReference type="Gene3D" id="2.60.120.10">
    <property type="entry name" value="Jelly Rolls"/>
    <property type="match status" value="1"/>
</dbReference>
<dbReference type="CDD" id="cd02222">
    <property type="entry name" value="cupin_TM1459-like"/>
    <property type="match status" value="1"/>
</dbReference>
<dbReference type="Proteomes" id="UP000214880">
    <property type="component" value="Unassembled WGS sequence"/>
</dbReference>
<dbReference type="AlphaFoldDB" id="A0A1G9S5S0"/>
<dbReference type="InterPro" id="IPR011051">
    <property type="entry name" value="RmlC_Cupin_sf"/>
</dbReference>
<evidence type="ECO:0000313" key="3">
    <source>
        <dbReference type="Proteomes" id="UP000214880"/>
    </source>
</evidence>
<proteinExistence type="predicted"/>
<dbReference type="OrthoDB" id="1551122at2"/>
<dbReference type="RefSeq" id="WP_092071823.1">
    <property type="nucleotide sequence ID" value="NZ_FNHB01000003.1"/>
</dbReference>
<accession>A0A1G9S5S0</accession>
<reference evidence="2 3" key="1">
    <citation type="submission" date="2016-10" db="EMBL/GenBank/DDBJ databases">
        <authorList>
            <person name="de Groot N.N."/>
        </authorList>
    </citation>
    <scope>NUCLEOTIDE SEQUENCE [LARGE SCALE GENOMIC DNA]</scope>
    <source>
        <strain evidence="2 3">DSM 1736</strain>
    </source>
</reference>
<sequence>MLIRHSGDYRWENVPVLAYKEAGNNFKNITRQVLLEGQTDLPCQVRYFEIASGGHSTLEQHRHVHYVVIARGQGEALVGRDIHQVRENDVIMIPSSTWHQFRATAGQPLGFLCMVNIDRDKAQLPTEEDLALLNSDPNIAGFIRC</sequence>
<evidence type="ECO:0000313" key="2">
    <source>
        <dbReference type="EMBL" id="SDM30105.1"/>
    </source>
</evidence>
<keyword evidence="3" id="KW-1185">Reference proteome</keyword>
<dbReference type="SUPFAM" id="SSF51182">
    <property type="entry name" value="RmlC-like cupins"/>
    <property type="match status" value="1"/>
</dbReference>
<evidence type="ECO:0000259" key="1">
    <source>
        <dbReference type="Pfam" id="PF07883"/>
    </source>
</evidence>
<gene>
    <name evidence="2" type="ORF">SAMN04488502_103198</name>
</gene>